<reference evidence="1 2" key="1">
    <citation type="submission" date="2015-01" db="EMBL/GenBank/DDBJ databases">
        <title>Genome Sequencing of Rickettsiales.</title>
        <authorList>
            <person name="Daugherty S.C."/>
            <person name="Su Q."/>
            <person name="Abolude K."/>
            <person name="Beier-Sexton M."/>
            <person name="Carlyon J.A."/>
            <person name="Carter R."/>
            <person name="Day N.P."/>
            <person name="Dumler S.J."/>
            <person name="Dyachenko V."/>
            <person name="Godinez A."/>
            <person name="Kurtti T.J."/>
            <person name="Lichay M."/>
            <person name="Mullins K.E."/>
            <person name="Ott S."/>
            <person name="Pappas-Brown V."/>
            <person name="Paris D.H."/>
            <person name="Patel P."/>
            <person name="Richards A.L."/>
            <person name="Sadzewicz L."/>
            <person name="Sears K."/>
            <person name="Seidman D."/>
            <person name="Sengamalay N."/>
            <person name="Stenos J."/>
            <person name="Tallon L.J."/>
            <person name="Vincent G."/>
            <person name="Fraser C.M."/>
            <person name="Munderloh U."/>
            <person name="Dunning-Hotopp J.C."/>
        </authorList>
    </citation>
    <scope>NUCLEOTIDE SEQUENCE [LARGE SCALE GENOMIC DNA]</scope>
    <source>
        <strain evidence="1 2">Ac/Pa</strain>
    </source>
</reference>
<evidence type="ECO:0000313" key="2">
    <source>
        <dbReference type="Proteomes" id="UP000033556"/>
    </source>
</evidence>
<proteinExistence type="predicted"/>
<organism evidence="1 2">
    <name type="scientific">Rickettsia amblyommatis str. Ac/Pa</name>
    <dbReference type="NCBI Taxonomy" id="1359164"/>
    <lineage>
        <taxon>Bacteria</taxon>
        <taxon>Pseudomonadati</taxon>
        <taxon>Pseudomonadota</taxon>
        <taxon>Alphaproteobacteria</taxon>
        <taxon>Rickettsiales</taxon>
        <taxon>Rickettsiaceae</taxon>
        <taxon>Rickettsieae</taxon>
        <taxon>Rickettsia</taxon>
        <taxon>spotted fever group</taxon>
    </lineage>
</organism>
<accession>A0A0F3N6W3</accession>
<evidence type="ECO:0000313" key="1">
    <source>
        <dbReference type="EMBL" id="KJV62649.1"/>
    </source>
</evidence>
<dbReference type="PATRIC" id="fig|1359164.3.peg.1664"/>
<comment type="caution">
    <text evidence="1">The sequence shown here is derived from an EMBL/GenBank/DDBJ whole genome shotgun (WGS) entry which is preliminary data.</text>
</comment>
<dbReference type="Proteomes" id="UP000033556">
    <property type="component" value="Unassembled WGS sequence"/>
</dbReference>
<name>A0A0F3N6W3_RICAM</name>
<dbReference type="EMBL" id="LANR01000001">
    <property type="protein sequence ID" value="KJV62649.1"/>
    <property type="molecule type" value="Genomic_DNA"/>
</dbReference>
<gene>
    <name evidence="1" type="ORF">APHACPA_1680</name>
</gene>
<dbReference type="AlphaFoldDB" id="A0A0F3N6W3"/>
<protein>
    <submittedName>
        <fullName evidence="1">Uncharacterized protein</fullName>
    </submittedName>
</protein>
<keyword evidence="2" id="KW-1185">Reference proteome</keyword>
<sequence length="116" mass="12232">MNTLKLIIASNVILSNISFNSNTTVIIEAGRSLNIVGTLNLVSGSTLNISGEGTLGSNIVSKGIIENINNGQSVMHKGITSEILLNNTIALNLNFMEENTDSNSDTTILGNTDPEI</sequence>